<protein>
    <submittedName>
        <fullName evidence="1">Uncharacterized protein</fullName>
    </submittedName>
</protein>
<organism evidence="1 2">
    <name type="scientific">Rhynchophorus ferrugineus</name>
    <name type="common">Red palm weevil</name>
    <name type="synonym">Curculio ferrugineus</name>
    <dbReference type="NCBI Taxonomy" id="354439"/>
    <lineage>
        <taxon>Eukaryota</taxon>
        <taxon>Metazoa</taxon>
        <taxon>Ecdysozoa</taxon>
        <taxon>Arthropoda</taxon>
        <taxon>Hexapoda</taxon>
        <taxon>Insecta</taxon>
        <taxon>Pterygota</taxon>
        <taxon>Neoptera</taxon>
        <taxon>Endopterygota</taxon>
        <taxon>Coleoptera</taxon>
        <taxon>Polyphaga</taxon>
        <taxon>Cucujiformia</taxon>
        <taxon>Curculionidae</taxon>
        <taxon>Dryophthorinae</taxon>
        <taxon>Rhynchophorus</taxon>
    </lineage>
</organism>
<reference evidence="1" key="1">
    <citation type="submission" date="2020-08" db="EMBL/GenBank/DDBJ databases">
        <title>Genome sequencing and assembly of the red palm weevil Rhynchophorus ferrugineus.</title>
        <authorList>
            <person name="Dias G.B."/>
            <person name="Bergman C.M."/>
            <person name="Manee M."/>
        </authorList>
    </citation>
    <scope>NUCLEOTIDE SEQUENCE</scope>
    <source>
        <strain evidence="1">AA-2017</strain>
        <tissue evidence="1">Whole larva</tissue>
    </source>
</reference>
<evidence type="ECO:0000313" key="2">
    <source>
        <dbReference type="Proteomes" id="UP000625711"/>
    </source>
</evidence>
<comment type="caution">
    <text evidence="1">The sequence shown here is derived from an EMBL/GenBank/DDBJ whole genome shotgun (WGS) entry which is preliminary data.</text>
</comment>
<keyword evidence="2" id="KW-1185">Reference proteome</keyword>
<sequence length="198" mass="22639">MFFLAIITGDKSTQQTAGTRQTTRKIRNKTQLISRNSSAEASSLCRSVGACETRVFDRRHLPAKVEEKGKEKKMTRTENRRVLQVVKPFKMIRKRSAEGDTDQGVFSRLFSKFFEGGTIWPRHERPQKSIEDINRIGEDDAAAEDDFLPSFLDLGQIIEPALDRDRDCSGRITISRYLSDKLSPKKTLYELNCTAYID</sequence>
<dbReference type="AlphaFoldDB" id="A0A834ISS8"/>
<evidence type="ECO:0000313" key="1">
    <source>
        <dbReference type="EMBL" id="KAF7286442.1"/>
    </source>
</evidence>
<dbReference type="Proteomes" id="UP000625711">
    <property type="component" value="Unassembled WGS sequence"/>
</dbReference>
<dbReference type="EMBL" id="JAACXV010000026">
    <property type="protein sequence ID" value="KAF7286442.1"/>
    <property type="molecule type" value="Genomic_DNA"/>
</dbReference>
<accession>A0A834ISS8</accession>
<name>A0A834ISS8_RHYFE</name>
<gene>
    <name evidence="1" type="ORF">GWI33_005360</name>
</gene>
<proteinExistence type="predicted"/>